<dbReference type="Pfam" id="PF00072">
    <property type="entry name" value="Response_reg"/>
    <property type="match status" value="1"/>
</dbReference>
<comment type="caution">
    <text evidence="11">The sequence shown here is derived from an EMBL/GenBank/DDBJ whole genome shotgun (WGS) entry which is preliminary data.</text>
</comment>
<evidence type="ECO:0000256" key="1">
    <source>
        <dbReference type="ARBA" id="ARBA00004496"/>
    </source>
</evidence>
<dbReference type="Gene3D" id="1.10.10.10">
    <property type="entry name" value="Winged helix-like DNA-binding domain superfamily/Winged helix DNA-binding domain"/>
    <property type="match status" value="1"/>
</dbReference>
<feature type="DNA-binding region" description="OmpR/PhoB-type" evidence="8">
    <location>
        <begin position="135"/>
        <end position="182"/>
    </location>
</feature>
<dbReference type="Proteomes" id="UP001597520">
    <property type="component" value="Unassembled WGS sequence"/>
</dbReference>
<feature type="domain" description="OmpR/PhoB-type" evidence="10">
    <location>
        <begin position="135"/>
        <end position="182"/>
    </location>
</feature>
<dbReference type="PROSITE" id="PS50110">
    <property type="entry name" value="RESPONSE_REGULATORY"/>
    <property type="match status" value="1"/>
</dbReference>
<evidence type="ECO:0000259" key="10">
    <source>
        <dbReference type="PROSITE" id="PS51755"/>
    </source>
</evidence>
<evidence type="ECO:0000256" key="3">
    <source>
        <dbReference type="ARBA" id="ARBA00023012"/>
    </source>
</evidence>
<dbReference type="Gene3D" id="3.40.50.2300">
    <property type="match status" value="1"/>
</dbReference>
<dbReference type="Gene3D" id="6.10.250.690">
    <property type="match status" value="1"/>
</dbReference>
<evidence type="ECO:0000259" key="9">
    <source>
        <dbReference type="PROSITE" id="PS50110"/>
    </source>
</evidence>
<keyword evidence="4" id="KW-0805">Transcription regulation</keyword>
<evidence type="ECO:0000256" key="8">
    <source>
        <dbReference type="PROSITE-ProRule" id="PRU01091"/>
    </source>
</evidence>
<dbReference type="SUPFAM" id="SSF46894">
    <property type="entry name" value="C-terminal effector domain of the bipartite response regulators"/>
    <property type="match status" value="1"/>
</dbReference>
<keyword evidence="12" id="KW-1185">Reference proteome</keyword>
<dbReference type="InterPro" id="IPR011006">
    <property type="entry name" value="CheY-like_superfamily"/>
</dbReference>
<proteinExistence type="predicted"/>
<keyword evidence="3" id="KW-0902">Two-component regulatory system</keyword>
<sequence>MGGLDKAWIKKISVLIVDDEEHILHLLKLGLINEGYEVETATEGMKSLQLIKEFHPHVTILDTIMLGMDGFKICRLIKKTGIPTSENILTAGDEVTDRIKGLNDGADDYLVKLFSFEELLARIQARLRNQFPDMFSEVKHGPFTIDNRRKEISYHEKLLSLSPTEYYLLKYLILNHGMVRSL</sequence>
<evidence type="ECO:0000313" key="12">
    <source>
        <dbReference type="Proteomes" id="UP001597520"/>
    </source>
</evidence>
<dbReference type="RefSeq" id="WP_380713008.1">
    <property type="nucleotide sequence ID" value="NZ_JBHUML010000002.1"/>
</dbReference>
<dbReference type="InterPro" id="IPR016032">
    <property type="entry name" value="Sig_transdc_resp-reg_C-effctor"/>
</dbReference>
<evidence type="ECO:0000256" key="2">
    <source>
        <dbReference type="ARBA" id="ARBA00022553"/>
    </source>
</evidence>
<keyword evidence="2 7" id="KW-0597">Phosphoprotein</keyword>
<protein>
    <submittedName>
        <fullName evidence="11">Response regulator transcription factor</fullName>
    </submittedName>
</protein>
<feature type="modified residue" description="4-aspartylphosphate" evidence="7">
    <location>
        <position position="62"/>
    </location>
</feature>
<organism evidence="11 12">
    <name type="scientific">Salibacterium lacus</name>
    <dbReference type="NCBI Taxonomy" id="1898109"/>
    <lineage>
        <taxon>Bacteria</taxon>
        <taxon>Bacillati</taxon>
        <taxon>Bacillota</taxon>
        <taxon>Bacilli</taxon>
        <taxon>Bacillales</taxon>
        <taxon>Bacillaceae</taxon>
    </lineage>
</organism>
<dbReference type="InterPro" id="IPR001867">
    <property type="entry name" value="OmpR/PhoB-type_DNA-bd"/>
</dbReference>
<accession>A0ABW5T1B3</accession>
<feature type="domain" description="Response regulatory" evidence="9">
    <location>
        <begin position="13"/>
        <end position="127"/>
    </location>
</feature>
<keyword evidence="6" id="KW-0804">Transcription</keyword>
<dbReference type="PANTHER" id="PTHR48111:SF1">
    <property type="entry name" value="TWO-COMPONENT RESPONSE REGULATOR ORR33"/>
    <property type="match status" value="1"/>
</dbReference>
<keyword evidence="5 8" id="KW-0238">DNA-binding</keyword>
<dbReference type="InterPro" id="IPR039420">
    <property type="entry name" value="WalR-like"/>
</dbReference>
<dbReference type="SMART" id="SM00448">
    <property type="entry name" value="REC"/>
    <property type="match status" value="1"/>
</dbReference>
<comment type="subcellular location">
    <subcellularLocation>
        <location evidence="1">Cytoplasm</location>
    </subcellularLocation>
</comment>
<dbReference type="PANTHER" id="PTHR48111">
    <property type="entry name" value="REGULATOR OF RPOS"/>
    <property type="match status" value="1"/>
</dbReference>
<evidence type="ECO:0000256" key="5">
    <source>
        <dbReference type="ARBA" id="ARBA00023125"/>
    </source>
</evidence>
<dbReference type="PROSITE" id="PS51755">
    <property type="entry name" value="OMPR_PHOB"/>
    <property type="match status" value="1"/>
</dbReference>
<evidence type="ECO:0000313" key="11">
    <source>
        <dbReference type="EMBL" id="MFD2705776.1"/>
    </source>
</evidence>
<dbReference type="InterPro" id="IPR036388">
    <property type="entry name" value="WH-like_DNA-bd_sf"/>
</dbReference>
<evidence type="ECO:0000256" key="7">
    <source>
        <dbReference type="PROSITE-ProRule" id="PRU00169"/>
    </source>
</evidence>
<dbReference type="InterPro" id="IPR001789">
    <property type="entry name" value="Sig_transdc_resp-reg_receiver"/>
</dbReference>
<evidence type="ECO:0000256" key="4">
    <source>
        <dbReference type="ARBA" id="ARBA00023015"/>
    </source>
</evidence>
<dbReference type="EMBL" id="JBHUML010000002">
    <property type="protein sequence ID" value="MFD2705776.1"/>
    <property type="molecule type" value="Genomic_DNA"/>
</dbReference>
<dbReference type="SUPFAM" id="SSF52172">
    <property type="entry name" value="CheY-like"/>
    <property type="match status" value="1"/>
</dbReference>
<reference evidence="12" key="1">
    <citation type="journal article" date="2019" name="Int. J. Syst. Evol. Microbiol.">
        <title>The Global Catalogue of Microorganisms (GCM) 10K type strain sequencing project: providing services to taxonomists for standard genome sequencing and annotation.</title>
        <authorList>
            <consortium name="The Broad Institute Genomics Platform"/>
            <consortium name="The Broad Institute Genome Sequencing Center for Infectious Disease"/>
            <person name="Wu L."/>
            <person name="Ma J."/>
        </authorList>
    </citation>
    <scope>NUCLEOTIDE SEQUENCE [LARGE SCALE GENOMIC DNA]</scope>
    <source>
        <strain evidence="12">KCTC 33792</strain>
    </source>
</reference>
<evidence type="ECO:0000256" key="6">
    <source>
        <dbReference type="ARBA" id="ARBA00023163"/>
    </source>
</evidence>
<gene>
    <name evidence="11" type="ORF">ACFSUB_09855</name>
</gene>
<name>A0ABW5T1B3_9BACI</name>